<name>A0A6M2ZHT7_9CAUD</name>
<gene>
    <name evidence="1" type="ORF">SSCSM1_250</name>
</gene>
<dbReference type="EMBL" id="MK867354">
    <property type="protein sequence ID" value="QFG06514.1"/>
    <property type="molecule type" value="Genomic_DNA"/>
</dbReference>
<protein>
    <submittedName>
        <fullName evidence="1">Uncharacterized protein</fullName>
    </submittedName>
</protein>
<accession>A0A6M2ZHT7</accession>
<keyword evidence="2" id="KW-1185">Reference proteome</keyword>
<dbReference type="Proteomes" id="UP000515683">
    <property type="component" value="Segment"/>
</dbReference>
<sequence length="71" mass="7947">MALSDQVKDELDSASTHLREALAFAARNEKPFVIKALGEMVHALDQLSSADEFMDTMQELMKEQEDGLSDF</sequence>
<reference evidence="1" key="1">
    <citation type="submission" date="2019-04" db="EMBL/GenBank/DDBJ databases">
        <title>Genomic and proteomic characterization of cyanophage S-SCSM1 provides new insights into understanding the viral gene diversity and phage-host interactions.</title>
        <authorList>
            <person name="Wang Q."/>
            <person name="Xu Y."/>
            <person name="Jiao N."/>
            <person name="Zhang R."/>
        </authorList>
    </citation>
    <scope>NUCLEOTIDE SEQUENCE [LARGE SCALE GENOMIC DNA]</scope>
</reference>
<organism evidence="1 2">
    <name type="scientific">Synechococcus phage S-SCSM1</name>
    <dbReference type="NCBI Taxonomy" id="2588487"/>
    <lineage>
        <taxon>Viruses</taxon>
        <taxon>Duplodnaviria</taxon>
        <taxon>Heunggongvirae</taxon>
        <taxon>Uroviricota</taxon>
        <taxon>Caudoviricetes</taxon>
        <taxon>Pantevenvirales</taxon>
        <taxon>Kyanoviridae</taxon>
        <taxon>Zhoulongquanvirus</taxon>
        <taxon>Zhoulongquanvirus esscess</taxon>
    </lineage>
</organism>
<evidence type="ECO:0000313" key="1">
    <source>
        <dbReference type="EMBL" id="QFG06514.1"/>
    </source>
</evidence>
<evidence type="ECO:0000313" key="2">
    <source>
        <dbReference type="Proteomes" id="UP000515683"/>
    </source>
</evidence>
<proteinExistence type="predicted"/>